<accession>A0A1G9QVM1</accession>
<dbReference type="STRING" id="192904.SAMN04488514_105227"/>
<dbReference type="Pfam" id="PF06439">
    <property type="entry name" value="3keto-disac_hyd"/>
    <property type="match status" value="1"/>
</dbReference>
<feature type="domain" description="3-keto-alpha-glucoside-1,2-lyase/3-keto-2-hydroxy-glucal hydratase" evidence="1">
    <location>
        <begin position="84"/>
        <end position="279"/>
    </location>
</feature>
<dbReference type="InterPro" id="IPR010496">
    <property type="entry name" value="AL/BT2_dom"/>
</dbReference>
<dbReference type="Proteomes" id="UP000199440">
    <property type="component" value="Unassembled WGS sequence"/>
</dbReference>
<dbReference type="PROSITE" id="PS51257">
    <property type="entry name" value="PROKAR_LIPOPROTEIN"/>
    <property type="match status" value="1"/>
</dbReference>
<evidence type="ECO:0000313" key="2">
    <source>
        <dbReference type="EMBL" id="SDM14993.1"/>
    </source>
</evidence>
<evidence type="ECO:0000259" key="1">
    <source>
        <dbReference type="Pfam" id="PF06439"/>
    </source>
</evidence>
<sequence length="281" mass="31340">MNFKANYLKMKNFFLFTLCSTLAMVSCQEKVKVDPMAPKEEGDKVIVHEEYSGTEPTKPEETEFYEPTVPRVEPSHLGSPPSDAIVLFDGKSLDGWVSSNDGSEANWILNDDGSMTVKDKAGDIETKQHFGDIQLHIEWRSPKDVNDEGQHRGNSGIFLNGLYELQVLDQNDNPTYVNGQVGSIYKQHVPLAMASVASGEWNTYDVIYHAPAFNADGAKIKSGIITVLHNGVLIQDHVEIKGTTPYIGWPKNPSHGKGPLKLQDHGDNSRVSYRNIWIREL</sequence>
<proteinExistence type="predicted"/>
<keyword evidence="3" id="KW-1185">Reference proteome</keyword>
<evidence type="ECO:0000313" key="3">
    <source>
        <dbReference type="Proteomes" id="UP000199440"/>
    </source>
</evidence>
<name>A0A1G9QVM1_9FLAO</name>
<dbReference type="EMBL" id="FNGV01000005">
    <property type="protein sequence ID" value="SDM14993.1"/>
    <property type="molecule type" value="Genomic_DNA"/>
</dbReference>
<reference evidence="2 3" key="1">
    <citation type="submission" date="2016-10" db="EMBL/GenBank/DDBJ databases">
        <authorList>
            <person name="de Groot N.N."/>
        </authorList>
    </citation>
    <scope>NUCLEOTIDE SEQUENCE [LARGE SCALE GENOMIC DNA]</scope>
    <source>
        <strain evidence="2 3">DSM 19886</strain>
    </source>
</reference>
<dbReference type="GO" id="GO:0016787">
    <property type="term" value="F:hydrolase activity"/>
    <property type="evidence" value="ECO:0007669"/>
    <property type="project" value="InterPro"/>
</dbReference>
<dbReference type="AlphaFoldDB" id="A0A1G9QVM1"/>
<dbReference type="Gene3D" id="2.60.120.560">
    <property type="entry name" value="Exo-inulinase, domain 1"/>
    <property type="match status" value="1"/>
</dbReference>
<protein>
    <recommendedName>
        <fullName evidence="1">3-keto-alpha-glucoside-1,2-lyase/3-keto-2-hydroxy-glucal hydratase domain-containing protein</fullName>
    </recommendedName>
</protein>
<organism evidence="2 3">
    <name type="scientific">Kriegella aquimaris</name>
    <dbReference type="NCBI Taxonomy" id="192904"/>
    <lineage>
        <taxon>Bacteria</taxon>
        <taxon>Pseudomonadati</taxon>
        <taxon>Bacteroidota</taxon>
        <taxon>Flavobacteriia</taxon>
        <taxon>Flavobacteriales</taxon>
        <taxon>Flavobacteriaceae</taxon>
        <taxon>Kriegella</taxon>
    </lineage>
</organism>
<gene>
    <name evidence="2" type="ORF">SAMN04488514_105227</name>
</gene>